<evidence type="ECO:0000256" key="1">
    <source>
        <dbReference type="SAM" id="Phobius"/>
    </source>
</evidence>
<sequence length="29" mass="3145">MKTNAFTLPFTIFIALISILIVTGTASIF</sequence>
<evidence type="ECO:0000313" key="2">
    <source>
        <dbReference type="EMBL" id="EAG2996719.1"/>
    </source>
</evidence>
<reference evidence="2 3" key="1">
    <citation type="submission" date="2018-06" db="EMBL/GenBank/DDBJ databases">
        <authorList>
            <consortium name="GenomeTrakr: Next Generation Sequencing Network for Food Pathogen Tracability"/>
        </authorList>
    </citation>
    <scope>NUCLEOTIDE SEQUENCE [LARGE SCALE GENOMIC DNA]</scope>
    <source>
        <strain evidence="2 3">10B02965A-1</strain>
    </source>
</reference>
<comment type="caution">
    <text evidence="2">The sequence shown here is derived from an EMBL/GenBank/DDBJ whole genome shotgun (WGS) entry which is preliminary data.</text>
</comment>
<organism evidence="2 3">
    <name type="scientific">Listeria monocytogenes</name>
    <dbReference type="NCBI Taxonomy" id="1639"/>
    <lineage>
        <taxon>Bacteria</taxon>
        <taxon>Bacillati</taxon>
        <taxon>Bacillota</taxon>
        <taxon>Bacilli</taxon>
        <taxon>Bacillales</taxon>
        <taxon>Listeriaceae</taxon>
        <taxon>Listeria</taxon>
    </lineage>
</organism>
<dbReference type="Proteomes" id="UP000549379">
    <property type="component" value="Unassembled WGS sequence"/>
</dbReference>
<keyword evidence="1" id="KW-0472">Membrane</keyword>
<gene>
    <name evidence="2" type="ORF">B5K54_05430</name>
</gene>
<keyword evidence="1" id="KW-1133">Transmembrane helix</keyword>
<feature type="non-terminal residue" evidence="2">
    <location>
        <position position="29"/>
    </location>
</feature>
<proteinExistence type="predicted"/>
<feature type="transmembrane region" description="Helical" evidence="1">
    <location>
        <begin position="6"/>
        <end position="28"/>
    </location>
</feature>
<evidence type="ECO:0000313" key="3">
    <source>
        <dbReference type="Proteomes" id="UP000549379"/>
    </source>
</evidence>
<protein>
    <submittedName>
        <fullName evidence="2">Competence protein ComG</fullName>
    </submittedName>
</protein>
<keyword evidence="1" id="KW-0812">Transmembrane</keyword>
<name>A0A9P1ZBS2_LISMN</name>
<dbReference type="AlphaFoldDB" id="A0A9P1ZBS2"/>
<dbReference type="EMBL" id="AABBHO010000012">
    <property type="protein sequence ID" value="EAG2996719.1"/>
    <property type="molecule type" value="Genomic_DNA"/>
</dbReference>
<accession>A0A9P1ZBS2</accession>